<dbReference type="RefSeq" id="XP_044546636.1">
    <property type="nucleotide sequence ID" value="XM_044697487.1"/>
</dbReference>
<dbReference type="Proteomes" id="UP000816034">
    <property type="component" value="Unassembled WGS sequence"/>
</dbReference>
<evidence type="ECO:0000256" key="1">
    <source>
        <dbReference type="SAM" id="MobiDB-lite"/>
    </source>
</evidence>
<comment type="caution">
    <text evidence="2">The sequence shown here is derived from an EMBL/GenBank/DDBJ whole genome shotgun (WGS) entry which is preliminary data.</text>
</comment>
<dbReference type="GeneID" id="68099967"/>
<reference evidence="2 3" key="1">
    <citation type="journal article" date="2018" name="BMC Genomics">
        <title>The genome of Naegleria lovaniensis, the basis for a comparative approach to unravel pathogenicity factors of the human pathogenic amoeba N. fowleri.</title>
        <authorList>
            <person name="Liechti N."/>
            <person name="Schurch N."/>
            <person name="Bruggmann R."/>
            <person name="Wittwer M."/>
        </authorList>
    </citation>
    <scope>NUCLEOTIDE SEQUENCE [LARGE SCALE GENOMIC DNA]</scope>
    <source>
        <strain evidence="2 3">ATCC 30569</strain>
    </source>
</reference>
<keyword evidence="3" id="KW-1185">Reference proteome</keyword>
<organism evidence="2 3">
    <name type="scientific">Naegleria lovaniensis</name>
    <name type="common">Amoeba</name>
    <dbReference type="NCBI Taxonomy" id="51637"/>
    <lineage>
        <taxon>Eukaryota</taxon>
        <taxon>Discoba</taxon>
        <taxon>Heterolobosea</taxon>
        <taxon>Tetramitia</taxon>
        <taxon>Eutetramitia</taxon>
        <taxon>Vahlkampfiidae</taxon>
        <taxon>Naegleria</taxon>
    </lineage>
</organism>
<feature type="region of interest" description="Disordered" evidence="1">
    <location>
        <begin position="22"/>
        <end position="47"/>
    </location>
</feature>
<evidence type="ECO:0000313" key="3">
    <source>
        <dbReference type="Proteomes" id="UP000816034"/>
    </source>
</evidence>
<dbReference type="AlphaFoldDB" id="A0AA88GH92"/>
<dbReference type="EMBL" id="PYSW02000029">
    <property type="protein sequence ID" value="KAG2379374.1"/>
    <property type="molecule type" value="Genomic_DNA"/>
</dbReference>
<proteinExistence type="predicted"/>
<protein>
    <submittedName>
        <fullName evidence="2">Uncharacterized protein</fullName>
    </submittedName>
</protein>
<feature type="compositionally biased region" description="Pro residues" evidence="1">
    <location>
        <begin position="34"/>
        <end position="47"/>
    </location>
</feature>
<accession>A0AA88GH92</accession>
<sequence>MSNLGAGKVRFQTAFVPSKHITAKQARQIHSLANPPPPPQVPGQTPQPPPFFYTTTTSILHDNQRNRKKDRTGRNRKRFLFNTRWNDERKDHHSLLSVGSSSSVIQFESTFSLVYPKMNPENGFYDPPKSSDSINSIQTQFHREQREELQRIRTIQNRAKRNREKLMKKMMIKQTQEHQSDEMESSTNSTTLVLDQNHSQEAMIEQRIQALMQTPPLRAAPRTAPSHVSALGWSSRTTALTNVTYFRPGGKMH</sequence>
<name>A0AA88GH92_NAELO</name>
<gene>
    <name evidence="2" type="ORF">C9374_007513</name>
</gene>
<evidence type="ECO:0000313" key="2">
    <source>
        <dbReference type="EMBL" id="KAG2379374.1"/>
    </source>
</evidence>